<name>A0A2I0IHI7_PUNGR</name>
<sequence>MVDDFPVTADLIRGGEGSTTGGEREIATIHTASKTEMRGRRTATIAGTPSKIAFTSNLRAELWADEPTVEEHAEEVAVEEHVEEAVVEESADDK</sequence>
<keyword evidence="3" id="KW-1185">Reference proteome</keyword>
<dbReference type="EMBL" id="PGOL01003048">
    <property type="protein sequence ID" value="PKI43469.1"/>
    <property type="molecule type" value="Genomic_DNA"/>
</dbReference>
<dbReference type="Proteomes" id="UP000233551">
    <property type="component" value="Unassembled WGS sequence"/>
</dbReference>
<accession>A0A2I0IHI7</accession>
<organism evidence="2 3">
    <name type="scientific">Punica granatum</name>
    <name type="common">Pomegranate</name>
    <dbReference type="NCBI Taxonomy" id="22663"/>
    <lineage>
        <taxon>Eukaryota</taxon>
        <taxon>Viridiplantae</taxon>
        <taxon>Streptophyta</taxon>
        <taxon>Embryophyta</taxon>
        <taxon>Tracheophyta</taxon>
        <taxon>Spermatophyta</taxon>
        <taxon>Magnoliopsida</taxon>
        <taxon>eudicotyledons</taxon>
        <taxon>Gunneridae</taxon>
        <taxon>Pentapetalae</taxon>
        <taxon>rosids</taxon>
        <taxon>malvids</taxon>
        <taxon>Myrtales</taxon>
        <taxon>Lythraceae</taxon>
        <taxon>Punica</taxon>
    </lineage>
</organism>
<comment type="caution">
    <text evidence="2">The sequence shown here is derived from an EMBL/GenBank/DDBJ whole genome shotgun (WGS) entry which is preliminary data.</text>
</comment>
<evidence type="ECO:0000313" key="3">
    <source>
        <dbReference type="Proteomes" id="UP000233551"/>
    </source>
</evidence>
<gene>
    <name evidence="2" type="ORF">CRG98_036226</name>
</gene>
<feature type="region of interest" description="Disordered" evidence="1">
    <location>
        <begin position="1"/>
        <end position="23"/>
    </location>
</feature>
<evidence type="ECO:0000313" key="2">
    <source>
        <dbReference type="EMBL" id="PKI43469.1"/>
    </source>
</evidence>
<reference evidence="2 3" key="1">
    <citation type="submission" date="2017-11" db="EMBL/GenBank/DDBJ databases">
        <title>De-novo sequencing of pomegranate (Punica granatum L.) genome.</title>
        <authorList>
            <person name="Akparov Z."/>
            <person name="Amiraslanov A."/>
            <person name="Hajiyeva S."/>
            <person name="Abbasov M."/>
            <person name="Kaur K."/>
            <person name="Hamwieh A."/>
            <person name="Solovyev V."/>
            <person name="Salamov A."/>
            <person name="Braich B."/>
            <person name="Kosarev P."/>
            <person name="Mahmoud A."/>
            <person name="Hajiyev E."/>
            <person name="Babayeva S."/>
            <person name="Izzatullayeva V."/>
            <person name="Mammadov A."/>
            <person name="Mammadov A."/>
            <person name="Sharifova S."/>
            <person name="Ojaghi J."/>
            <person name="Eynullazada K."/>
            <person name="Bayramov B."/>
            <person name="Abdulazimova A."/>
            <person name="Shahmuradov I."/>
        </authorList>
    </citation>
    <scope>NUCLEOTIDE SEQUENCE [LARGE SCALE GENOMIC DNA]</scope>
    <source>
        <strain evidence="3">cv. AG2017</strain>
        <tissue evidence="2">Leaf</tissue>
    </source>
</reference>
<proteinExistence type="predicted"/>
<dbReference type="AlphaFoldDB" id="A0A2I0IHI7"/>
<protein>
    <submittedName>
        <fullName evidence="2">Uncharacterized protein</fullName>
    </submittedName>
</protein>
<evidence type="ECO:0000256" key="1">
    <source>
        <dbReference type="SAM" id="MobiDB-lite"/>
    </source>
</evidence>